<sequence>MHITAEKIKEAAEALESTELKSFMFQEPTAGPLTRRRRSSRSTGRSRRSTRGTRRSTRGTRRSTRGTRRSTRG</sequence>
<evidence type="ECO:0000256" key="1">
    <source>
        <dbReference type="SAM" id="MobiDB-lite"/>
    </source>
</evidence>
<organism evidence="2 3">
    <name type="scientific">Priestia megaterium</name>
    <name type="common">Bacillus megaterium</name>
    <dbReference type="NCBI Taxonomy" id="1404"/>
    <lineage>
        <taxon>Bacteria</taxon>
        <taxon>Bacillati</taxon>
        <taxon>Bacillota</taxon>
        <taxon>Bacilli</taxon>
        <taxon>Bacillales</taxon>
        <taxon>Bacillaceae</taxon>
        <taxon>Priestia</taxon>
    </lineage>
</organism>
<gene>
    <name evidence="2" type="ORF">C3744_07995</name>
</gene>
<dbReference type="Proteomes" id="UP000256519">
    <property type="component" value="Unassembled WGS sequence"/>
</dbReference>
<dbReference type="NCBIfam" id="NF047410">
    <property type="entry name" value="CotG_ExsB_Nterm"/>
    <property type="match status" value="1"/>
</dbReference>
<feature type="compositionally biased region" description="Basic residues" evidence="1">
    <location>
        <begin position="34"/>
        <end position="73"/>
    </location>
</feature>
<dbReference type="AlphaFoldDB" id="A0A3D8X5X9"/>
<protein>
    <submittedName>
        <fullName evidence="2">Uncharacterized protein</fullName>
    </submittedName>
</protein>
<evidence type="ECO:0000313" key="3">
    <source>
        <dbReference type="Proteomes" id="UP000256519"/>
    </source>
</evidence>
<comment type="caution">
    <text evidence="2">The sequence shown here is derived from an EMBL/GenBank/DDBJ whole genome shotgun (WGS) entry which is preliminary data.</text>
</comment>
<name>A0A3D8X5X9_PRIMG</name>
<dbReference type="EMBL" id="PQWM01000007">
    <property type="protein sequence ID" value="RDZ16452.1"/>
    <property type="molecule type" value="Genomic_DNA"/>
</dbReference>
<feature type="non-terminal residue" evidence="2">
    <location>
        <position position="73"/>
    </location>
</feature>
<dbReference type="RefSeq" id="WP_414057857.1">
    <property type="nucleotide sequence ID" value="NZ_PQWM01000007.1"/>
</dbReference>
<reference evidence="2 3" key="1">
    <citation type="journal article" date="2018" name="Appl. Environ. Microbiol.">
        <title>Antimicrobial susceptibility testing and tentative epidemiological cut-off values of five Bacillus species relevant for use as animal feed additives or for plant protection.</title>
        <authorList>
            <person name="Agerso Y."/>
            <person name="Stuer-Lauridsen B."/>
            <person name="Bjerre K."/>
            <person name="Jensen M.G."/>
            <person name="Johansen E."/>
            <person name="Bennedsen M."/>
            <person name="Brockmann E."/>
            <person name="Nielsen B."/>
        </authorList>
    </citation>
    <scope>NUCLEOTIDE SEQUENCE [LARGE SCALE GENOMIC DNA]</scope>
    <source>
        <strain evidence="2 3">CHCC20162</strain>
    </source>
</reference>
<proteinExistence type="predicted"/>
<evidence type="ECO:0000313" key="2">
    <source>
        <dbReference type="EMBL" id="RDZ16452.1"/>
    </source>
</evidence>
<feature type="region of interest" description="Disordered" evidence="1">
    <location>
        <begin position="18"/>
        <end position="73"/>
    </location>
</feature>
<accession>A0A3D8X5X9</accession>